<keyword evidence="3" id="KW-0479">Metal-binding</keyword>
<comment type="caution">
    <text evidence="6">The sequence shown here is derived from an EMBL/GenBank/DDBJ whole genome shotgun (WGS) entry which is preliminary data.</text>
</comment>
<name>A0ABT4UMB5_9BACT</name>
<evidence type="ECO:0000313" key="7">
    <source>
        <dbReference type="Proteomes" id="UP001210231"/>
    </source>
</evidence>
<dbReference type="Gene3D" id="1.10.150.240">
    <property type="entry name" value="Putative phosphatase, domain 2"/>
    <property type="match status" value="1"/>
</dbReference>
<dbReference type="InterPro" id="IPR051600">
    <property type="entry name" value="Beta-PGM-like"/>
</dbReference>
<dbReference type="Gene3D" id="3.40.50.1000">
    <property type="entry name" value="HAD superfamily/HAD-like"/>
    <property type="match status" value="1"/>
</dbReference>
<evidence type="ECO:0000313" key="6">
    <source>
        <dbReference type="EMBL" id="MDA3615923.1"/>
    </source>
</evidence>
<gene>
    <name evidence="6" type="primary">hxpB</name>
    <name evidence="6" type="ORF">O3P16_14005</name>
</gene>
<evidence type="ECO:0000256" key="1">
    <source>
        <dbReference type="ARBA" id="ARBA00001946"/>
    </source>
</evidence>
<dbReference type="RefSeq" id="WP_407032251.1">
    <property type="nucleotide sequence ID" value="NZ_JAQGEF010000019.1"/>
</dbReference>
<protein>
    <submittedName>
        <fullName evidence="6">Hexitol phosphatase HxpB</fullName>
        <ecNumber evidence="6">3.1.3.22</ecNumber>
        <ecNumber evidence="6">3.1.3.50</ecNumber>
        <ecNumber evidence="6">3.1.3.68</ecNumber>
    </submittedName>
</protein>
<dbReference type="NCBIfam" id="NF008087">
    <property type="entry name" value="PRK10826.1"/>
    <property type="match status" value="1"/>
</dbReference>
<dbReference type="InterPro" id="IPR023198">
    <property type="entry name" value="PGP-like_dom2"/>
</dbReference>
<dbReference type="PRINTS" id="PR00413">
    <property type="entry name" value="HADHALOGNASE"/>
</dbReference>
<keyword evidence="6" id="KW-0378">Hydrolase</keyword>
<dbReference type="GO" id="GO:0003850">
    <property type="term" value="F:2-deoxyglucose-6-phosphatase activity"/>
    <property type="evidence" value="ECO:0007669"/>
    <property type="project" value="UniProtKB-EC"/>
</dbReference>
<keyword evidence="4" id="KW-0460">Magnesium</keyword>
<dbReference type="InterPro" id="IPR006439">
    <property type="entry name" value="HAD-SF_hydro_IA"/>
</dbReference>
<comment type="similarity">
    <text evidence="2">Belongs to the HAD-like hydrolase superfamily. CbbY/CbbZ/Gph/YieH family.</text>
</comment>
<dbReference type="NCBIfam" id="TIGR01509">
    <property type="entry name" value="HAD-SF-IA-v3"/>
    <property type="match status" value="1"/>
</dbReference>
<keyword evidence="7" id="KW-1185">Reference proteome</keyword>
<dbReference type="NCBIfam" id="TIGR01549">
    <property type="entry name" value="HAD-SF-IA-v1"/>
    <property type="match status" value="1"/>
</dbReference>
<dbReference type="InterPro" id="IPR023214">
    <property type="entry name" value="HAD_sf"/>
</dbReference>
<dbReference type="SFLD" id="SFLDG01129">
    <property type="entry name" value="C1.5:_HAD__Beta-PGM__Phosphata"/>
    <property type="match status" value="1"/>
</dbReference>
<evidence type="ECO:0000256" key="3">
    <source>
        <dbReference type="ARBA" id="ARBA00022723"/>
    </source>
</evidence>
<accession>A0ABT4UMB5</accession>
<dbReference type="InterPro" id="IPR041492">
    <property type="entry name" value="HAD_2"/>
</dbReference>
<dbReference type="InterPro" id="IPR036412">
    <property type="entry name" value="HAD-like_sf"/>
</dbReference>
<evidence type="ECO:0000256" key="2">
    <source>
        <dbReference type="ARBA" id="ARBA00006171"/>
    </source>
</evidence>
<dbReference type="EC" id="3.1.3.22" evidence="6"/>
<evidence type="ECO:0000256" key="4">
    <source>
        <dbReference type="ARBA" id="ARBA00022842"/>
    </source>
</evidence>
<dbReference type="Proteomes" id="UP001210231">
    <property type="component" value="Unassembled WGS sequence"/>
</dbReference>
<comment type="cofactor">
    <cofactor evidence="1">
        <name>Mg(2+)</name>
        <dbReference type="ChEBI" id="CHEBI:18420"/>
    </cofactor>
</comment>
<dbReference type="GO" id="GO:0050084">
    <property type="term" value="F:mannitol-1-phosphatase activity"/>
    <property type="evidence" value="ECO:0007669"/>
    <property type="project" value="UniProtKB-EC"/>
</dbReference>
<dbReference type="EMBL" id="JAQGEF010000019">
    <property type="protein sequence ID" value="MDA3615923.1"/>
    <property type="molecule type" value="Genomic_DNA"/>
</dbReference>
<dbReference type="PANTHER" id="PTHR46193">
    <property type="entry name" value="6-PHOSPHOGLUCONATE PHOSPHATASE"/>
    <property type="match status" value="1"/>
</dbReference>
<reference evidence="6 7" key="1">
    <citation type="submission" date="2022-12" db="EMBL/GenBank/DDBJ databases">
        <title>Chitinophagaceae gen. sp. nov., a new member of the family Chitinophagaceae, isolated from soil in a chemical factory.</title>
        <authorList>
            <person name="Ke Z."/>
        </authorList>
    </citation>
    <scope>NUCLEOTIDE SEQUENCE [LARGE SCALE GENOMIC DNA]</scope>
    <source>
        <strain evidence="6 7">LY-5</strain>
    </source>
</reference>
<dbReference type="SFLD" id="SFLDG01135">
    <property type="entry name" value="C1.5.6:_HAD__Beta-PGM__Phospha"/>
    <property type="match status" value="1"/>
</dbReference>
<keyword evidence="5" id="KW-0119">Carbohydrate metabolism</keyword>
<dbReference type="SUPFAM" id="SSF56784">
    <property type="entry name" value="HAD-like"/>
    <property type="match status" value="1"/>
</dbReference>
<organism evidence="6 7">
    <name type="scientific">Polluticaenibacter yanchengensis</name>
    <dbReference type="NCBI Taxonomy" id="3014562"/>
    <lineage>
        <taxon>Bacteria</taxon>
        <taxon>Pseudomonadati</taxon>
        <taxon>Bacteroidota</taxon>
        <taxon>Chitinophagia</taxon>
        <taxon>Chitinophagales</taxon>
        <taxon>Chitinophagaceae</taxon>
        <taxon>Polluticaenibacter</taxon>
    </lineage>
</organism>
<evidence type="ECO:0000256" key="5">
    <source>
        <dbReference type="ARBA" id="ARBA00023277"/>
    </source>
</evidence>
<sequence length="220" mass="24696">MRNVEAVIFDMDGVIVDSEAFWKQAELEIFSALGVTVTAENALLTSAMTTTEVAAFWHKINPWDDISNIEVCNKVIERVKSLVEENNCDIPNVDKFLHYLKSEHLLLGLATNSPHSIVRVVLRKMGIDKYFDVVTSVDFVKQGKPHPEIYLHTAKQLNLSPHKCIAIEDSYSGMTAARDAGMKVAAFTNKGRNEAANFADLIIEDFSNVQEIYQLFYSLP</sequence>
<dbReference type="GO" id="GO:0050286">
    <property type="term" value="F:sorbitol-6-phosphatase activity"/>
    <property type="evidence" value="ECO:0007669"/>
    <property type="project" value="UniProtKB-EC"/>
</dbReference>
<dbReference type="Pfam" id="PF13419">
    <property type="entry name" value="HAD_2"/>
    <property type="match status" value="1"/>
</dbReference>
<dbReference type="EC" id="3.1.3.68" evidence="6"/>
<dbReference type="SFLD" id="SFLDS00003">
    <property type="entry name" value="Haloacid_Dehalogenase"/>
    <property type="match status" value="1"/>
</dbReference>
<dbReference type="EC" id="3.1.3.50" evidence="6"/>
<proteinExistence type="inferred from homology"/>
<dbReference type="PANTHER" id="PTHR46193:SF18">
    <property type="entry name" value="HEXITOL PHOSPHATASE B"/>
    <property type="match status" value="1"/>
</dbReference>